<evidence type="ECO:0000313" key="2">
    <source>
        <dbReference type="EMBL" id="AQZ64119.1"/>
    </source>
</evidence>
<gene>
    <name evidence="2" type="ORF">BKM31_24025</name>
</gene>
<dbReference type="STRING" id="1909395.BKM31_24025"/>
<dbReference type="InterPro" id="IPR011050">
    <property type="entry name" value="Pectin_lyase_fold/virulence"/>
</dbReference>
<dbReference type="KEGG" id="noa:BKM31_24025"/>
<evidence type="ECO:0000313" key="3">
    <source>
        <dbReference type="Proteomes" id="UP000190797"/>
    </source>
</evidence>
<dbReference type="InterPro" id="IPR006626">
    <property type="entry name" value="PbH1"/>
</dbReference>
<dbReference type="SUPFAM" id="SSF51126">
    <property type="entry name" value="Pectin lyase-like"/>
    <property type="match status" value="1"/>
</dbReference>
<reference evidence="3" key="1">
    <citation type="journal article" date="2017" name="Med. Chem. Commun.">
        <title>Nonomuraea sp. ATCC 55076 harbours the largest actinomycete chromosome to date and the kistamicin biosynthetic gene cluster.</title>
        <authorList>
            <person name="Nazari B."/>
            <person name="Forneris C.C."/>
            <person name="Gibson M.I."/>
            <person name="Moon K."/>
            <person name="Schramma K.R."/>
            <person name="Seyedsayamdost M.R."/>
        </authorList>
    </citation>
    <scope>NUCLEOTIDE SEQUENCE [LARGE SCALE GENOMIC DNA]</scope>
    <source>
        <strain evidence="3">ATCC 55076</strain>
    </source>
</reference>
<sequence length="362" mass="37449">MLAAPGVAHASAQNAVSCGDVLTSSVTLTADLVCAGGVALTVQTDDVDIDLNGHSLIGTAPGTAIQVQNAVGVTIRNGTITGFTTGLHARAYFAPVPKVTVTDVRFVGSGIQGRPAFISVSGTHSTCHLENASVYGAPGNLVVDGCRVDGSIYLFNANLSAIRHSVLSGGLLSIGQSDQGDFSANVFDDYPVDIWATESRRNVFKQNVFKNAAVAFTTTPAYTPANASVIEKNVFTGNDIGVFGKWAFSNVIVRNNVFKDNRTAGMYLENYGAIPSSVAVSGNVLIGNGHAPSGRKDLVGNPIQGGLHLVTGLEPVMRIALADNVGIGNAGRMIWAPPGMVIDGGGNQGPCEPVPNPDLTCW</sequence>
<feature type="domain" description="Right handed beta helix" evidence="1">
    <location>
        <begin position="168"/>
        <end position="304"/>
    </location>
</feature>
<organism evidence="2 3">
    <name type="scientific">[Actinomadura] parvosata subsp. kistnae</name>
    <dbReference type="NCBI Taxonomy" id="1909395"/>
    <lineage>
        <taxon>Bacteria</taxon>
        <taxon>Bacillati</taxon>
        <taxon>Actinomycetota</taxon>
        <taxon>Actinomycetes</taxon>
        <taxon>Streptosporangiales</taxon>
        <taxon>Streptosporangiaceae</taxon>
        <taxon>Nonomuraea</taxon>
    </lineage>
</organism>
<dbReference type="Gene3D" id="2.160.20.10">
    <property type="entry name" value="Single-stranded right-handed beta-helix, Pectin lyase-like"/>
    <property type="match status" value="1"/>
</dbReference>
<name>A0A1V0A1R4_9ACTN</name>
<evidence type="ECO:0000259" key="1">
    <source>
        <dbReference type="Pfam" id="PF13229"/>
    </source>
</evidence>
<dbReference type="SMART" id="SM00710">
    <property type="entry name" value="PbH1"/>
    <property type="match status" value="4"/>
</dbReference>
<protein>
    <recommendedName>
        <fullName evidence="1">Right handed beta helix domain-containing protein</fullName>
    </recommendedName>
</protein>
<dbReference type="InterPro" id="IPR012334">
    <property type="entry name" value="Pectin_lyas_fold"/>
</dbReference>
<dbReference type="AlphaFoldDB" id="A0A1V0A1R4"/>
<proteinExistence type="predicted"/>
<dbReference type="Pfam" id="PF13229">
    <property type="entry name" value="Beta_helix"/>
    <property type="match status" value="1"/>
</dbReference>
<dbReference type="EMBL" id="CP017717">
    <property type="protein sequence ID" value="AQZ64119.1"/>
    <property type="molecule type" value="Genomic_DNA"/>
</dbReference>
<dbReference type="InterPro" id="IPR039448">
    <property type="entry name" value="Beta_helix"/>
</dbReference>
<dbReference type="Proteomes" id="UP000190797">
    <property type="component" value="Chromosome"/>
</dbReference>
<keyword evidence="3" id="KW-1185">Reference proteome</keyword>
<accession>A0A1V0A1R4</accession>